<feature type="compositionally biased region" description="Polar residues" evidence="1">
    <location>
        <begin position="46"/>
        <end position="85"/>
    </location>
</feature>
<name>A0A371FNF5_MUCPR</name>
<dbReference type="AlphaFoldDB" id="A0A371FNF5"/>
<dbReference type="Proteomes" id="UP000257109">
    <property type="component" value="Unassembled WGS sequence"/>
</dbReference>
<feature type="compositionally biased region" description="Basic and acidic residues" evidence="1">
    <location>
        <begin position="1"/>
        <end position="17"/>
    </location>
</feature>
<proteinExistence type="predicted"/>
<accession>A0A371FNF5</accession>
<reference evidence="2" key="1">
    <citation type="submission" date="2018-05" db="EMBL/GenBank/DDBJ databases">
        <title>Draft genome of Mucuna pruriens seed.</title>
        <authorList>
            <person name="Nnadi N.E."/>
            <person name="Vos R."/>
            <person name="Hasami M.H."/>
            <person name="Devisetty U.K."/>
            <person name="Aguiy J.C."/>
        </authorList>
    </citation>
    <scope>NUCLEOTIDE SEQUENCE [LARGE SCALE GENOMIC DNA]</scope>
    <source>
        <strain evidence="2">JCA_2017</strain>
    </source>
</reference>
<keyword evidence="3" id="KW-1185">Reference proteome</keyword>
<evidence type="ECO:0000313" key="3">
    <source>
        <dbReference type="Proteomes" id="UP000257109"/>
    </source>
</evidence>
<evidence type="ECO:0000256" key="1">
    <source>
        <dbReference type="SAM" id="MobiDB-lite"/>
    </source>
</evidence>
<feature type="region of interest" description="Disordered" evidence="1">
    <location>
        <begin position="1"/>
        <end position="85"/>
    </location>
</feature>
<evidence type="ECO:0000313" key="2">
    <source>
        <dbReference type="EMBL" id="RDX79720.1"/>
    </source>
</evidence>
<comment type="caution">
    <text evidence="2">The sequence shown here is derived from an EMBL/GenBank/DDBJ whole genome shotgun (WGS) entry which is preliminary data.</text>
</comment>
<protein>
    <submittedName>
        <fullName evidence="2">Uncharacterized protein</fullName>
    </submittedName>
</protein>
<feature type="non-terminal residue" evidence="2">
    <location>
        <position position="1"/>
    </location>
</feature>
<dbReference type="EMBL" id="QJKJ01008453">
    <property type="protein sequence ID" value="RDX79720.1"/>
    <property type="molecule type" value="Genomic_DNA"/>
</dbReference>
<gene>
    <name evidence="2" type="ORF">CR513_39828</name>
</gene>
<organism evidence="2 3">
    <name type="scientific">Mucuna pruriens</name>
    <name type="common">Velvet bean</name>
    <name type="synonym">Dolichos pruriens</name>
    <dbReference type="NCBI Taxonomy" id="157652"/>
    <lineage>
        <taxon>Eukaryota</taxon>
        <taxon>Viridiplantae</taxon>
        <taxon>Streptophyta</taxon>
        <taxon>Embryophyta</taxon>
        <taxon>Tracheophyta</taxon>
        <taxon>Spermatophyta</taxon>
        <taxon>Magnoliopsida</taxon>
        <taxon>eudicotyledons</taxon>
        <taxon>Gunneridae</taxon>
        <taxon>Pentapetalae</taxon>
        <taxon>rosids</taxon>
        <taxon>fabids</taxon>
        <taxon>Fabales</taxon>
        <taxon>Fabaceae</taxon>
        <taxon>Papilionoideae</taxon>
        <taxon>50 kb inversion clade</taxon>
        <taxon>NPAAA clade</taxon>
        <taxon>indigoferoid/millettioid clade</taxon>
        <taxon>Phaseoleae</taxon>
        <taxon>Mucuna</taxon>
    </lineage>
</organism>
<sequence>MRRLEGEWQRLSTEMRRPMRLCAKTTRNPEGRTHRSKKRYELRSLPSHQGISSSFQQTSKPSPSLQISWSLRSSHSIDPKTQSST</sequence>